<organism evidence="1 2">
    <name type="scientific">Alteromonas pelagimontana</name>
    <dbReference type="NCBI Taxonomy" id="1858656"/>
    <lineage>
        <taxon>Bacteria</taxon>
        <taxon>Pseudomonadati</taxon>
        <taxon>Pseudomonadota</taxon>
        <taxon>Gammaproteobacteria</taxon>
        <taxon>Alteromonadales</taxon>
        <taxon>Alteromonadaceae</taxon>
        <taxon>Alteromonas/Salinimonas group</taxon>
        <taxon>Alteromonas</taxon>
    </lineage>
</organism>
<dbReference type="KEGG" id="apel:CA267_018005"/>
<gene>
    <name evidence="1" type="ORF">CA267_018005</name>
</gene>
<accession>A0A6M4MHM5</accession>
<evidence type="ECO:0008006" key="3">
    <source>
        <dbReference type="Google" id="ProtNLM"/>
    </source>
</evidence>
<protein>
    <recommendedName>
        <fullName evidence="3">DUF3806 domain-containing protein</fullName>
    </recommendedName>
</protein>
<dbReference type="EMBL" id="CP052766">
    <property type="protein sequence ID" value="QJR82512.1"/>
    <property type="molecule type" value="Genomic_DNA"/>
</dbReference>
<name>A0A6M4MHM5_9ALTE</name>
<keyword evidence="2" id="KW-1185">Reference proteome</keyword>
<reference evidence="1 2" key="2">
    <citation type="submission" date="2020-04" db="EMBL/GenBank/DDBJ databases">
        <title>Complete genome sequence of Alteromonas pelagimontana 5.12T.</title>
        <authorList>
            <person name="Sinha R.K."/>
            <person name="Krishnan K.P."/>
            <person name="Kurian J.P."/>
        </authorList>
    </citation>
    <scope>NUCLEOTIDE SEQUENCE [LARGE SCALE GENOMIC DNA]</scope>
    <source>
        <strain evidence="1 2">5.12</strain>
    </source>
</reference>
<evidence type="ECO:0000313" key="2">
    <source>
        <dbReference type="Proteomes" id="UP000219285"/>
    </source>
</evidence>
<dbReference type="RefSeq" id="WP_075609507.1">
    <property type="nucleotide sequence ID" value="NZ_CP052766.1"/>
</dbReference>
<evidence type="ECO:0000313" key="1">
    <source>
        <dbReference type="EMBL" id="QJR82512.1"/>
    </source>
</evidence>
<reference evidence="2" key="1">
    <citation type="submission" date="2014-12" db="EMBL/GenBank/DDBJ databases">
        <title>Complete genome sequence of a multi-drug resistant Klebsiella pneumoniae.</title>
        <authorList>
            <person name="Hua X."/>
            <person name="Chen Q."/>
            <person name="Li X."/>
            <person name="Feng Y."/>
            <person name="Ruan Z."/>
            <person name="Yu Y."/>
        </authorList>
    </citation>
    <scope>NUCLEOTIDE SEQUENCE [LARGE SCALE GENOMIC DNA]</scope>
    <source>
        <strain evidence="2">5.12</strain>
    </source>
</reference>
<proteinExistence type="predicted"/>
<sequence length="135" mass="15161">MQQADLEQLMAESANDAVQTAKQEFGVSLDFTPESIRQVDSVLLSFVDRYHDQALEDNAVFTLCNIFGAYVGESFKKIAGGNWRYDQTDPQAPFVVLDVGDRSYAFAGICYERLVNDSQISVKAYFDKASQNQMH</sequence>
<dbReference type="OrthoDB" id="8779193at2"/>
<dbReference type="Proteomes" id="UP000219285">
    <property type="component" value="Chromosome"/>
</dbReference>
<dbReference type="AlphaFoldDB" id="A0A6M4MHM5"/>